<keyword evidence="4 6" id="KW-0472">Membrane</keyword>
<dbReference type="AlphaFoldDB" id="A0AAD7U5Q1"/>
<keyword evidence="3 6" id="KW-1133">Transmembrane helix</keyword>
<dbReference type="GO" id="GO:0016020">
    <property type="term" value="C:membrane"/>
    <property type="evidence" value="ECO:0007669"/>
    <property type="project" value="UniProtKB-SubCell"/>
</dbReference>
<evidence type="ECO:0000256" key="4">
    <source>
        <dbReference type="ARBA" id="ARBA00023136"/>
    </source>
</evidence>
<name>A0AAD7U5Q1_9STRA</name>
<keyword evidence="8" id="KW-1185">Reference proteome</keyword>
<protein>
    <recommendedName>
        <fullName evidence="9">Sugar phosphate transporter domain-containing protein</fullName>
    </recommendedName>
</protein>
<evidence type="ECO:0000256" key="2">
    <source>
        <dbReference type="ARBA" id="ARBA00022692"/>
    </source>
</evidence>
<evidence type="ECO:0000256" key="1">
    <source>
        <dbReference type="ARBA" id="ARBA00004141"/>
    </source>
</evidence>
<accession>A0AAD7U5Q1</accession>
<feature type="region of interest" description="Disordered" evidence="5">
    <location>
        <begin position="312"/>
        <end position="405"/>
    </location>
</feature>
<feature type="transmembrane region" description="Helical" evidence="6">
    <location>
        <begin position="231"/>
        <end position="250"/>
    </location>
</feature>
<evidence type="ECO:0000256" key="3">
    <source>
        <dbReference type="ARBA" id="ARBA00022989"/>
    </source>
</evidence>
<feature type="transmembrane region" description="Helical" evidence="6">
    <location>
        <begin position="136"/>
        <end position="156"/>
    </location>
</feature>
<feature type="transmembrane region" description="Helical" evidence="6">
    <location>
        <begin position="191"/>
        <end position="211"/>
    </location>
</feature>
<evidence type="ECO:0008006" key="9">
    <source>
        <dbReference type="Google" id="ProtNLM"/>
    </source>
</evidence>
<feature type="transmembrane region" description="Helical" evidence="6">
    <location>
        <begin position="42"/>
        <end position="64"/>
    </location>
</feature>
<keyword evidence="2 6" id="KW-0812">Transmembrane</keyword>
<sequence length="421" mass="44915">MSGKASQSRREVAGAVALYCVCSSSLLFLNKVAVSDLHLRPGAIVVIQVSFSTTMCFVLGALRVIEIDGVGDLRRVRLFAAYVFGFVGSIYSSAMALRRSNVETVIVFRASTPLAVAVLDFVFLGRALPSFSSTTALGLTASSAVAYVATDAQFVVEGLEGYTWAFIYWSLVCFEMTFGKHLVSKSVKTTVWESVFLTNVLALPLLVSLAAVRGELDDLPDNLARLTFSQLAVLGASTVVAFTIGYAGWLCRSLVSATTYTLIGVANKLGTVLLATLFLDKHASTLGMCALVACIAASSQYKQAPMRTTEFNFSVRTDDGENDENDDDDDEEAQQHHHQQQRLLLGIPDVGGDTRVVAPETSVVDMPVADNGPILKRLPSSAEAPDTSSPPPPPPADITSPVKPTSHRLVAAAVARRCAVS</sequence>
<feature type="compositionally biased region" description="Acidic residues" evidence="5">
    <location>
        <begin position="320"/>
        <end position="332"/>
    </location>
</feature>
<feature type="transmembrane region" description="Helical" evidence="6">
    <location>
        <begin position="106"/>
        <end position="124"/>
    </location>
</feature>
<evidence type="ECO:0000256" key="5">
    <source>
        <dbReference type="SAM" id="MobiDB-lite"/>
    </source>
</evidence>
<dbReference type="InterPro" id="IPR050186">
    <property type="entry name" value="TPT_transporter"/>
</dbReference>
<evidence type="ECO:0000313" key="7">
    <source>
        <dbReference type="EMBL" id="KAJ8598721.1"/>
    </source>
</evidence>
<dbReference type="PANTHER" id="PTHR11132">
    <property type="entry name" value="SOLUTE CARRIER FAMILY 35"/>
    <property type="match status" value="1"/>
</dbReference>
<proteinExistence type="predicted"/>
<organism evidence="7 8">
    <name type="scientific">Chrysophaeum taylorii</name>
    <dbReference type="NCBI Taxonomy" id="2483200"/>
    <lineage>
        <taxon>Eukaryota</taxon>
        <taxon>Sar</taxon>
        <taxon>Stramenopiles</taxon>
        <taxon>Ochrophyta</taxon>
        <taxon>Pelagophyceae</taxon>
        <taxon>Pelagomonadales</taxon>
        <taxon>Pelagomonadaceae</taxon>
        <taxon>Chrysophaeum</taxon>
    </lineage>
</organism>
<comment type="caution">
    <text evidence="7">The sequence shown here is derived from an EMBL/GenBank/DDBJ whole genome shotgun (WGS) entry which is preliminary data.</text>
</comment>
<dbReference type="EMBL" id="JAQMWT010000659">
    <property type="protein sequence ID" value="KAJ8598721.1"/>
    <property type="molecule type" value="Genomic_DNA"/>
</dbReference>
<evidence type="ECO:0000313" key="8">
    <source>
        <dbReference type="Proteomes" id="UP001230188"/>
    </source>
</evidence>
<evidence type="ECO:0000256" key="6">
    <source>
        <dbReference type="SAM" id="Phobius"/>
    </source>
</evidence>
<feature type="transmembrane region" description="Helical" evidence="6">
    <location>
        <begin position="12"/>
        <end position="30"/>
    </location>
</feature>
<gene>
    <name evidence="7" type="ORF">CTAYLR_010214</name>
</gene>
<dbReference type="Proteomes" id="UP001230188">
    <property type="component" value="Unassembled WGS sequence"/>
</dbReference>
<feature type="transmembrane region" description="Helical" evidence="6">
    <location>
        <begin position="257"/>
        <end position="279"/>
    </location>
</feature>
<feature type="transmembrane region" description="Helical" evidence="6">
    <location>
        <begin position="76"/>
        <end position="94"/>
    </location>
</feature>
<feature type="transmembrane region" description="Helical" evidence="6">
    <location>
        <begin position="162"/>
        <end position="179"/>
    </location>
</feature>
<comment type="subcellular location">
    <subcellularLocation>
        <location evidence="1">Membrane</location>
        <topology evidence="1">Multi-pass membrane protein</topology>
    </subcellularLocation>
</comment>
<reference evidence="7" key="1">
    <citation type="submission" date="2023-01" db="EMBL/GenBank/DDBJ databases">
        <title>Metagenome sequencing of chrysophaentin producing Chrysophaeum taylorii.</title>
        <authorList>
            <person name="Davison J."/>
            <person name="Bewley C."/>
        </authorList>
    </citation>
    <scope>NUCLEOTIDE SEQUENCE</scope>
    <source>
        <strain evidence="7">NIES-1699</strain>
    </source>
</reference>